<dbReference type="EMBL" id="JAUSUN010000004">
    <property type="protein sequence ID" value="MDQ0412752.1"/>
    <property type="molecule type" value="Genomic_DNA"/>
</dbReference>
<evidence type="ECO:0000313" key="2">
    <source>
        <dbReference type="Proteomes" id="UP001242313"/>
    </source>
</evidence>
<protein>
    <submittedName>
        <fullName evidence="1">Uncharacterized protein</fullName>
    </submittedName>
</protein>
<proteinExistence type="predicted"/>
<accession>A0ABU0FTV7</accession>
<dbReference type="Proteomes" id="UP001242313">
    <property type="component" value="Unassembled WGS sequence"/>
</dbReference>
<reference evidence="1 2" key="1">
    <citation type="submission" date="2023-07" db="EMBL/GenBank/DDBJ databases">
        <title>Genomic Encyclopedia of Type Strains, Phase IV (KMG-IV): sequencing the most valuable type-strain genomes for metagenomic binning, comparative biology and taxonomic classification.</title>
        <authorList>
            <person name="Goeker M."/>
        </authorList>
    </citation>
    <scope>NUCLEOTIDE SEQUENCE [LARGE SCALE GENOMIC DNA]</scope>
    <source>
        <strain evidence="1 2">DSM 19598</strain>
    </source>
</reference>
<evidence type="ECO:0000313" key="1">
    <source>
        <dbReference type="EMBL" id="MDQ0412752.1"/>
    </source>
</evidence>
<name>A0ABU0FTV7_9BACI</name>
<keyword evidence="2" id="KW-1185">Reference proteome</keyword>
<comment type="caution">
    <text evidence="1">The sequence shown here is derived from an EMBL/GenBank/DDBJ whole genome shotgun (WGS) entry which is preliminary data.</text>
</comment>
<dbReference type="RefSeq" id="WP_307191341.1">
    <property type="nucleotide sequence ID" value="NZ_JAUSUN010000004.1"/>
</dbReference>
<gene>
    <name evidence="1" type="ORF">J2S25_000932</name>
</gene>
<organism evidence="1 2">
    <name type="scientific">Mesobacillus stamsii</name>
    <dbReference type="NCBI Taxonomy" id="225347"/>
    <lineage>
        <taxon>Bacteria</taxon>
        <taxon>Bacillati</taxon>
        <taxon>Bacillota</taxon>
        <taxon>Bacilli</taxon>
        <taxon>Bacillales</taxon>
        <taxon>Bacillaceae</taxon>
        <taxon>Mesobacillus</taxon>
    </lineage>
</organism>
<sequence>MIEGKGLGGKKVNRVNVSLCNRMNQKLNKLATACNMRPTTLACMLIEKSLDNVQLVSDLQQEHAVHNAYRVIPIQTKGTIEYVLSEGR</sequence>